<comment type="caution">
    <text evidence="2">The sequence shown here is derived from an EMBL/GenBank/DDBJ whole genome shotgun (WGS) entry which is preliminary data.</text>
</comment>
<protein>
    <submittedName>
        <fullName evidence="2">Uncharacterized protein</fullName>
    </submittedName>
</protein>
<feature type="transmembrane region" description="Helical" evidence="1">
    <location>
        <begin position="294"/>
        <end position="311"/>
    </location>
</feature>
<dbReference type="RefSeq" id="WP_026797798.1">
    <property type="nucleotide sequence ID" value="NZ_LR812491.1"/>
</dbReference>
<keyword evidence="1" id="KW-1133">Transmembrane helix</keyword>
<evidence type="ECO:0000313" key="3">
    <source>
        <dbReference type="Proteomes" id="UP000196521"/>
    </source>
</evidence>
<dbReference type="AlphaFoldDB" id="A0A6J7ZTU6"/>
<proteinExistence type="predicted"/>
<organism evidence="2 3">
    <name type="scientific">Planktothrix rubescens CCAP 1459/22</name>
    <dbReference type="NCBI Taxonomy" id="329571"/>
    <lineage>
        <taxon>Bacteria</taxon>
        <taxon>Bacillati</taxon>
        <taxon>Cyanobacteriota</taxon>
        <taxon>Cyanophyceae</taxon>
        <taxon>Oscillatoriophycideae</taxon>
        <taxon>Oscillatoriales</taxon>
        <taxon>Microcoleaceae</taxon>
        <taxon>Planktothrix</taxon>
    </lineage>
</organism>
<sequence length="406" mass="48022">MDSTTQNQLRLLSYQVLDVIEESQYLLVLPLTSFDIDNSKIEEFQNFMKYLEQIQSHQENEQIQLSYDSMQNFLVTFVTCLEKLDALLSNEVNISQALKKSSFDNMSILAGYQKKIKKLVEQSKNETKTKSEKLFEEWIPSLKNKMAEKMQEFSKEKDEDSPARYGAANFVFNLRKSYKYMKDKEAKNRERMKEYVLEEFNQWQIKALNQDIIIPEIEKLENQVDEIFQDIKNELYALNITNSVKQSLLRLNYVDFDGDSDQLEVAMKSNNLQKVIVIVFIYFGQFFARQFSIIILPYLLLSALGFGLIMFKDKKDETENLDAAYNVLYKNKKQFFDKISFKVEKFFESEFNLMNDSLEDLKRFYNLLLSASSTKKETLESRQAIKEWISYKILELKKIQEELSRI</sequence>
<keyword evidence="1" id="KW-0472">Membrane</keyword>
<evidence type="ECO:0000256" key="1">
    <source>
        <dbReference type="SAM" id="Phobius"/>
    </source>
</evidence>
<keyword evidence="3" id="KW-1185">Reference proteome</keyword>
<name>A0A6J7ZTU6_PLARU</name>
<keyword evidence="1" id="KW-0812">Transmembrane</keyword>
<dbReference type="Proteomes" id="UP000196521">
    <property type="component" value="Unassembled WGS sequence"/>
</dbReference>
<gene>
    <name evidence="2" type="ORF">PLAN_70491</name>
</gene>
<evidence type="ECO:0000313" key="2">
    <source>
        <dbReference type="EMBL" id="CAC5345914.1"/>
    </source>
</evidence>
<dbReference type="EMBL" id="CZCZ02000017">
    <property type="protein sequence ID" value="CAC5345914.1"/>
    <property type="molecule type" value="Genomic_DNA"/>
</dbReference>
<accession>A0A6J7ZTU6</accession>
<reference evidence="2" key="1">
    <citation type="submission" date="2020-05" db="EMBL/GenBank/DDBJ databases">
        <authorList>
            <consortium name="Genoscope - CEA"/>
            <person name="William W."/>
        </authorList>
    </citation>
    <scope>NUCLEOTIDE SEQUENCE [LARGE SCALE GENOMIC DNA]</scope>
    <source>
        <strain evidence="2">PCC 7821</strain>
    </source>
</reference>